<dbReference type="Gene3D" id="1.10.760.10">
    <property type="entry name" value="Cytochrome c-like domain"/>
    <property type="match status" value="2"/>
</dbReference>
<dbReference type="PANTHER" id="PTHR33751">
    <property type="entry name" value="CBB3-TYPE CYTOCHROME C OXIDASE SUBUNIT FIXP"/>
    <property type="match status" value="1"/>
</dbReference>
<dbReference type="Proteomes" id="UP001431449">
    <property type="component" value="Unassembled WGS sequence"/>
</dbReference>
<evidence type="ECO:0000313" key="11">
    <source>
        <dbReference type="EMBL" id="MCK7593370.1"/>
    </source>
</evidence>
<keyword evidence="9" id="KW-0732">Signal</keyword>
<comment type="subcellular location">
    <subcellularLocation>
        <location evidence="1">Periplasm</location>
    </subcellularLocation>
</comment>
<dbReference type="RefSeq" id="WP_248206799.1">
    <property type="nucleotide sequence ID" value="NZ_JALNMH010000004.1"/>
</dbReference>
<reference evidence="11" key="1">
    <citation type="submission" date="2022-04" db="EMBL/GenBank/DDBJ databases">
        <title>Lysobacter sp. CAU 1642 isolated from sea sand.</title>
        <authorList>
            <person name="Kim W."/>
        </authorList>
    </citation>
    <scope>NUCLEOTIDE SEQUENCE</scope>
    <source>
        <strain evidence="11">CAU 1642</strain>
    </source>
</reference>
<comment type="caution">
    <text evidence="11">The sequence shown here is derived from an EMBL/GenBank/DDBJ whole genome shotgun (WGS) entry which is preliminary data.</text>
</comment>
<dbReference type="PIRSF" id="PIRSF000005">
    <property type="entry name" value="Cytochrome_c4"/>
    <property type="match status" value="1"/>
</dbReference>
<accession>A0ABT0GH70</accession>
<proteinExistence type="predicted"/>
<name>A0ABT0GH70_9GAMM</name>
<keyword evidence="5" id="KW-0574">Periplasm</keyword>
<dbReference type="InterPro" id="IPR024167">
    <property type="entry name" value="Cytochrome_c4-like"/>
</dbReference>
<evidence type="ECO:0000256" key="7">
    <source>
        <dbReference type="ARBA" id="ARBA00023004"/>
    </source>
</evidence>
<sequence>MSFRRTLGLAGVLLSTAVLAQSETAPATVIAAEETAPAEVAELTEAHGEASAGDAAAGEAKAAVCAACHSTDGNSTDPQYPKLAGQHERYIARHLALYKSGERNNAIMLGFAATLSPQDMRDLGAYFSTKQVLPGMADDSVIADGPNAGKKFYEIGERLYRGGDIERGVPACIGCHGPAGRGNPGPAYPSLGGQHAPYTAAQLNAFRDGTVYGRGENANEVMAGVAKYLTDEEIGALASYIEGLHANPGTAGGK</sequence>
<evidence type="ECO:0000256" key="9">
    <source>
        <dbReference type="SAM" id="SignalP"/>
    </source>
</evidence>
<dbReference type="PROSITE" id="PS51007">
    <property type="entry name" value="CYTC"/>
    <property type="match status" value="2"/>
</dbReference>
<organism evidence="11 12">
    <name type="scientific">Pseudomarimonas salicorniae</name>
    <dbReference type="NCBI Taxonomy" id="2933270"/>
    <lineage>
        <taxon>Bacteria</taxon>
        <taxon>Pseudomonadati</taxon>
        <taxon>Pseudomonadota</taxon>
        <taxon>Gammaproteobacteria</taxon>
        <taxon>Lysobacterales</taxon>
        <taxon>Lysobacteraceae</taxon>
        <taxon>Pseudomarimonas</taxon>
    </lineage>
</organism>
<keyword evidence="3 8" id="KW-0349">Heme</keyword>
<feature type="signal peptide" evidence="9">
    <location>
        <begin position="1"/>
        <end position="20"/>
    </location>
</feature>
<keyword evidence="2" id="KW-0813">Transport</keyword>
<evidence type="ECO:0000256" key="5">
    <source>
        <dbReference type="ARBA" id="ARBA00022764"/>
    </source>
</evidence>
<dbReference type="EMBL" id="JALNMH010000004">
    <property type="protein sequence ID" value="MCK7593370.1"/>
    <property type="molecule type" value="Genomic_DNA"/>
</dbReference>
<evidence type="ECO:0000256" key="4">
    <source>
        <dbReference type="ARBA" id="ARBA00022723"/>
    </source>
</evidence>
<evidence type="ECO:0000256" key="2">
    <source>
        <dbReference type="ARBA" id="ARBA00022448"/>
    </source>
</evidence>
<evidence type="ECO:0000313" key="12">
    <source>
        <dbReference type="Proteomes" id="UP001431449"/>
    </source>
</evidence>
<evidence type="ECO:0000256" key="8">
    <source>
        <dbReference type="PROSITE-ProRule" id="PRU00433"/>
    </source>
</evidence>
<dbReference type="PANTHER" id="PTHR33751:SF9">
    <property type="entry name" value="CYTOCHROME C4"/>
    <property type="match status" value="1"/>
</dbReference>
<evidence type="ECO:0000259" key="10">
    <source>
        <dbReference type="PROSITE" id="PS51007"/>
    </source>
</evidence>
<feature type="chain" id="PRO_5047214381" evidence="9">
    <location>
        <begin position="21"/>
        <end position="254"/>
    </location>
</feature>
<dbReference type="Pfam" id="PF00034">
    <property type="entry name" value="Cytochrom_C"/>
    <property type="match status" value="2"/>
</dbReference>
<keyword evidence="7 8" id="KW-0408">Iron</keyword>
<gene>
    <name evidence="11" type="ORF">M0G41_06775</name>
</gene>
<evidence type="ECO:0000256" key="6">
    <source>
        <dbReference type="ARBA" id="ARBA00022982"/>
    </source>
</evidence>
<keyword evidence="6" id="KW-0249">Electron transport</keyword>
<dbReference type="InterPro" id="IPR036909">
    <property type="entry name" value="Cyt_c-like_dom_sf"/>
</dbReference>
<evidence type="ECO:0000256" key="1">
    <source>
        <dbReference type="ARBA" id="ARBA00004418"/>
    </source>
</evidence>
<feature type="domain" description="Cytochrome c" evidence="10">
    <location>
        <begin position="144"/>
        <end position="245"/>
    </location>
</feature>
<keyword evidence="4 8" id="KW-0479">Metal-binding</keyword>
<dbReference type="InterPro" id="IPR009056">
    <property type="entry name" value="Cyt_c-like_dom"/>
</dbReference>
<evidence type="ECO:0000256" key="3">
    <source>
        <dbReference type="ARBA" id="ARBA00022617"/>
    </source>
</evidence>
<keyword evidence="12" id="KW-1185">Reference proteome</keyword>
<dbReference type="SUPFAM" id="SSF46626">
    <property type="entry name" value="Cytochrome c"/>
    <property type="match status" value="2"/>
</dbReference>
<feature type="domain" description="Cytochrome c" evidence="10">
    <location>
        <begin position="53"/>
        <end position="131"/>
    </location>
</feature>
<protein>
    <submittedName>
        <fullName evidence="11">Cytochrome c4</fullName>
    </submittedName>
</protein>
<dbReference type="InterPro" id="IPR050597">
    <property type="entry name" value="Cytochrome_c_Oxidase_Subunit"/>
</dbReference>